<evidence type="ECO:0000256" key="1">
    <source>
        <dbReference type="SAM" id="Phobius"/>
    </source>
</evidence>
<feature type="transmembrane region" description="Helical" evidence="1">
    <location>
        <begin position="25"/>
        <end position="48"/>
    </location>
</feature>
<dbReference type="EMBL" id="BTPE01000009">
    <property type="protein sequence ID" value="GMQ34343.1"/>
    <property type="molecule type" value="Genomic_DNA"/>
</dbReference>
<comment type="caution">
    <text evidence="2">The sequence shown here is derived from an EMBL/GenBank/DDBJ whole genome shotgun (WGS) entry which is preliminary data.</text>
</comment>
<dbReference type="RefSeq" id="WP_338229168.1">
    <property type="nucleotide sequence ID" value="NZ_BTPE01000009.1"/>
</dbReference>
<organism evidence="2 3">
    <name type="scientific">Algoriphagus taiwanensis</name>
    <dbReference type="NCBI Taxonomy" id="1445656"/>
    <lineage>
        <taxon>Bacteria</taxon>
        <taxon>Pseudomonadati</taxon>
        <taxon>Bacteroidota</taxon>
        <taxon>Cytophagia</taxon>
        <taxon>Cytophagales</taxon>
        <taxon>Cyclobacteriaceae</taxon>
        <taxon>Algoriphagus</taxon>
    </lineage>
</organism>
<gene>
    <name evidence="2" type="ORF">Ataiwa_26150</name>
</gene>
<keyword evidence="3" id="KW-1185">Reference proteome</keyword>
<feature type="transmembrane region" description="Helical" evidence="1">
    <location>
        <begin position="156"/>
        <end position="173"/>
    </location>
</feature>
<protein>
    <recommendedName>
        <fullName evidence="4">Ceramidase</fullName>
    </recommendedName>
</protein>
<feature type="transmembrane region" description="Helical" evidence="1">
    <location>
        <begin position="85"/>
        <end position="104"/>
    </location>
</feature>
<name>A0ABQ6Q4F9_9BACT</name>
<keyword evidence="1" id="KW-1133">Transmembrane helix</keyword>
<evidence type="ECO:0000313" key="3">
    <source>
        <dbReference type="Proteomes" id="UP001307705"/>
    </source>
</evidence>
<sequence length="300" mass="34140">MSRKSLAKQLALPLTKRLKLDSLPAWVHGIGLGGTGIVLLIAVAIFWWGKDVPVWTDWKPAAEFLDPEYGERIYSDSVFRTRMNTWSNIVYILFGFYALALGIYDWKRKWPLRRGYLTFAPVQTLLFGLTGIYLGLGSGFFHASLTHYGQQCDVGAMYATLIALVSFAFGSWLPKMRIPKTNQILSTWPLLSLGIILGSVYFTYYKWEYSFTEISGYLSGILFLFAGVSAITPGKHLQFRWFLGGVVALVLGSRIRDLDIADQFTGPDSIFQGHAIWHVLTCVMYVCLFFYFRSEEREKR</sequence>
<feature type="transmembrane region" description="Helical" evidence="1">
    <location>
        <begin position="275"/>
        <end position="292"/>
    </location>
</feature>
<evidence type="ECO:0000313" key="2">
    <source>
        <dbReference type="EMBL" id="GMQ34343.1"/>
    </source>
</evidence>
<reference evidence="2 3" key="1">
    <citation type="submission" date="2023-08" db="EMBL/GenBank/DDBJ databases">
        <title>Draft genome sequence of Algoriphagus taiwanensis.</title>
        <authorList>
            <person name="Takatani N."/>
            <person name="Hosokawa M."/>
            <person name="Sawabe T."/>
        </authorList>
    </citation>
    <scope>NUCLEOTIDE SEQUENCE [LARGE SCALE GENOMIC DNA]</scope>
    <source>
        <strain evidence="2 3">JCM 19755</strain>
    </source>
</reference>
<feature type="transmembrane region" description="Helical" evidence="1">
    <location>
        <begin position="185"/>
        <end position="202"/>
    </location>
</feature>
<evidence type="ECO:0008006" key="4">
    <source>
        <dbReference type="Google" id="ProtNLM"/>
    </source>
</evidence>
<feature type="transmembrane region" description="Helical" evidence="1">
    <location>
        <begin position="214"/>
        <end position="232"/>
    </location>
</feature>
<proteinExistence type="predicted"/>
<keyword evidence="1" id="KW-0472">Membrane</keyword>
<accession>A0ABQ6Q4F9</accession>
<keyword evidence="1" id="KW-0812">Transmembrane</keyword>
<feature type="transmembrane region" description="Helical" evidence="1">
    <location>
        <begin position="239"/>
        <end position="255"/>
    </location>
</feature>
<feature type="transmembrane region" description="Helical" evidence="1">
    <location>
        <begin position="116"/>
        <end position="136"/>
    </location>
</feature>
<dbReference type="Proteomes" id="UP001307705">
    <property type="component" value="Unassembled WGS sequence"/>
</dbReference>